<evidence type="ECO:0000259" key="2">
    <source>
        <dbReference type="Pfam" id="PF02230"/>
    </source>
</evidence>
<name>A0A7S1FYZ3_9STRA</name>
<feature type="compositionally biased region" description="Basic and acidic residues" evidence="1">
    <location>
        <begin position="45"/>
        <end position="55"/>
    </location>
</feature>
<dbReference type="SUPFAM" id="SSF53474">
    <property type="entry name" value="alpha/beta-Hydrolases"/>
    <property type="match status" value="1"/>
</dbReference>
<feature type="domain" description="Phospholipase/carboxylesterase/thioesterase" evidence="2">
    <location>
        <begin position="165"/>
        <end position="315"/>
    </location>
</feature>
<dbReference type="Pfam" id="PF02230">
    <property type="entry name" value="Abhydrolase_2"/>
    <property type="match status" value="1"/>
</dbReference>
<feature type="compositionally biased region" description="Basic and acidic residues" evidence="1">
    <location>
        <begin position="1"/>
        <end position="12"/>
    </location>
</feature>
<sequence>MSRLQDYSKFDNIDTDTSSSSSDEEGTPISTRRTYNQPSHQKRTLCRDKNDDIDLQKGGSADNVANDDDKDAFSLRNHSDTARLERLSFENRWEDVGPINVDRNDVATASTSSRSPPSFHAKATISGDKKKTFSNVPPSSHYLPSKAALSLAGDGHIYLPCSPDRGPSTNLMLILHGAGEPKALSSLGRAMDLPQTAVLALRGWTPIPVPVGEHGWTEGHTWFPEMDFETGETLLLCDSRRAEGLKRAVRRFRLLVDAFSSDGWPRERIFAMGFGCGASMIMEAVSCREGNMKRIGGIVCVAGGACEKEALSRQQRKKNHFSYFDDIEDAGTPVLILTGENDDVYTPAHAAAAVENYNAIFSGGKSSRDCEGPSAPDRKKSLTLLATVYIVQQKGRTMAISSVREMRAIMEFLGPKLVMSSNFPNFVKK</sequence>
<accession>A0A7S1FYZ3</accession>
<dbReference type="Gene3D" id="3.40.50.1820">
    <property type="entry name" value="alpha/beta hydrolase"/>
    <property type="match status" value="1"/>
</dbReference>
<dbReference type="InterPro" id="IPR029058">
    <property type="entry name" value="AB_hydrolase_fold"/>
</dbReference>
<dbReference type="InterPro" id="IPR003140">
    <property type="entry name" value="PLipase/COase/thioEstase"/>
</dbReference>
<proteinExistence type="predicted"/>
<evidence type="ECO:0000256" key="1">
    <source>
        <dbReference type="SAM" id="MobiDB-lite"/>
    </source>
</evidence>
<dbReference type="AlphaFoldDB" id="A0A7S1FYZ3"/>
<reference evidence="3" key="1">
    <citation type="submission" date="2021-01" db="EMBL/GenBank/DDBJ databases">
        <authorList>
            <person name="Corre E."/>
            <person name="Pelletier E."/>
            <person name="Niang G."/>
            <person name="Scheremetjew M."/>
            <person name="Finn R."/>
            <person name="Kale V."/>
            <person name="Holt S."/>
            <person name="Cochrane G."/>
            <person name="Meng A."/>
            <person name="Brown T."/>
            <person name="Cohen L."/>
        </authorList>
    </citation>
    <scope>NUCLEOTIDE SEQUENCE</scope>
    <source>
        <strain evidence="3">308</strain>
    </source>
</reference>
<feature type="region of interest" description="Disordered" evidence="1">
    <location>
        <begin position="1"/>
        <end position="70"/>
    </location>
</feature>
<feature type="compositionally biased region" description="Polar residues" evidence="1">
    <location>
        <begin position="28"/>
        <end position="39"/>
    </location>
</feature>
<organism evidence="3">
    <name type="scientific">Corethron hystrix</name>
    <dbReference type="NCBI Taxonomy" id="216773"/>
    <lineage>
        <taxon>Eukaryota</taxon>
        <taxon>Sar</taxon>
        <taxon>Stramenopiles</taxon>
        <taxon>Ochrophyta</taxon>
        <taxon>Bacillariophyta</taxon>
        <taxon>Coscinodiscophyceae</taxon>
        <taxon>Corethrophycidae</taxon>
        <taxon>Corethrales</taxon>
        <taxon>Corethraceae</taxon>
        <taxon>Corethron</taxon>
    </lineage>
</organism>
<feature type="compositionally biased region" description="Low complexity" evidence="1">
    <location>
        <begin position="107"/>
        <end position="118"/>
    </location>
</feature>
<evidence type="ECO:0000313" key="3">
    <source>
        <dbReference type="EMBL" id="CAD8898314.1"/>
    </source>
</evidence>
<dbReference type="EMBL" id="HBFR01035070">
    <property type="protein sequence ID" value="CAD8898314.1"/>
    <property type="molecule type" value="Transcribed_RNA"/>
</dbReference>
<gene>
    <name evidence="3" type="ORF">CHYS00102_LOCUS25528</name>
</gene>
<dbReference type="GO" id="GO:0016787">
    <property type="term" value="F:hydrolase activity"/>
    <property type="evidence" value="ECO:0007669"/>
    <property type="project" value="InterPro"/>
</dbReference>
<protein>
    <recommendedName>
        <fullName evidence="2">Phospholipase/carboxylesterase/thioesterase domain-containing protein</fullName>
    </recommendedName>
</protein>
<feature type="region of interest" description="Disordered" evidence="1">
    <location>
        <begin position="107"/>
        <end position="137"/>
    </location>
</feature>